<evidence type="ECO:0000313" key="3">
    <source>
        <dbReference type="EMBL" id="GAT06486.1"/>
    </source>
</evidence>
<evidence type="ECO:0000256" key="1">
    <source>
        <dbReference type="SAM" id="MobiDB-lite"/>
    </source>
</evidence>
<feature type="region of interest" description="Disordered" evidence="1">
    <location>
        <begin position="1"/>
        <end position="20"/>
    </location>
</feature>
<name>A0A117IGW7_MYCFO</name>
<keyword evidence="2" id="KW-0812">Transmembrane</keyword>
<reference evidence="3 4" key="1">
    <citation type="journal article" date="2016" name="Genome Announc.">
        <title>Draft Genome Sequences of Five Rapidly Growing Mycobacterium Species, M. thermoresistibile, M. fortuitum subsp. acetamidolyticum, M. canariasense, M. brisbanense, and M. novocastrense.</title>
        <authorList>
            <person name="Katahira K."/>
            <person name="Ogura Y."/>
            <person name="Gotoh Y."/>
            <person name="Hayashi T."/>
        </authorList>
    </citation>
    <scope>NUCLEOTIDE SEQUENCE [LARGE SCALE GENOMIC DNA]</scope>
    <source>
        <strain evidence="3 4">JCM6368</strain>
    </source>
</reference>
<evidence type="ECO:0000256" key="2">
    <source>
        <dbReference type="SAM" id="Phobius"/>
    </source>
</evidence>
<dbReference type="AlphaFoldDB" id="A0A117IGW7"/>
<accession>A0A117IGW7</accession>
<evidence type="ECO:0000313" key="4">
    <source>
        <dbReference type="Proteomes" id="UP000069705"/>
    </source>
</evidence>
<keyword evidence="2" id="KW-0472">Membrane</keyword>
<gene>
    <name evidence="3" type="ORF">RMCFA_6597</name>
</gene>
<comment type="caution">
    <text evidence="3">The sequence shown here is derived from an EMBL/GenBank/DDBJ whole genome shotgun (WGS) entry which is preliminary data.</text>
</comment>
<dbReference type="Proteomes" id="UP000069705">
    <property type="component" value="Unassembled WGS sequence"/>
</dbReference>
<feature type="transmembrane region" description="Helical" evidence="2">
    <location>
        <begin position="24"/>
        <end position="47"/>
    </location>
</feature>
<protein>
    <submittedName>
        <fullName evidence="3">Uncharacterized protein</fullName>
    </submittedName>
</protein>
<dbReference type="EMBL" id="BCSZ01000078">
    <property type="protein sequence ID" value="GAT06486.1"/>
    <property type="molecule type" value="Genomic_DNA"/>
</dbReference>
<sequence length="175" mass="17708">MQPIYQPAAGPPPSTPNRPGRGGLLAIVAATALISAGLGTAVGALVIKSSSTDAAAQTVQPANGAGASATGDTHAQDVGLCTRYATINSAIPKPYDNAMDILPAASALQAALEDYPGASEPIRQAMSDVVAAYYARIAVFGGVPRQGLAEPPPDDRQSAQAAYDKAWEICGFDEG</sequence>
<keyword evidence="2" id="KW-1133">Transmembrane helix</keyword>
<reference evidence="4" key="2">
    <citation type="submission" date="2016-02" db="EMBL/GenBank/DDBJ databases">
        <title>Draft genome sequence of five rapidly growing Mycobacterium species.</title>
        <authorList>
            <person name="Katahira K."/>
            <person name="Gotou Y."/>
            <person name="Iida K."/>
            <person name="Ogura Y."/>
            <person name="Hayashi T."/>
        </authorList>
    </citation>
    <scope>NUCLEOTIDE SEQUENCE [LARGE SCALE GENOMIC DNA]</scope>
    <source>
        <strain evidence="4">JCM6368</strain>
    </source>
</reference>
<organism evidence="3 4">
    <name type="scientific">Mycolicibacterium fortuitum subsp. acetamidolyticum</name>
    <dbReference type="NCBI Taxonomy" id="144550"/>
    <lineage>
        <taxon>Bacteria</taxon>
        <taxon>Bacillati</taxon>
        <taxon>Actinomycetota</taxon>
        <taxon>Actinomycetes</taxon>
        <taxon>Mycobacteriales</taxon>
        <taxon>Mycobacteriaceae</taxon>
        <taxon>Mycolicibacterium</taxon>
    </lineage>
</organism>
<proteinExistence type="predicted"/>